<feature type="region of interest" description="Disordered" evidence="10">
    <location>
        <begin position="446"/>
        <end position="467"/>
    </location>
</feature>
<dbReference type="SMART" id="SM00829">
    <property type="entry name" value="PKS_ER"/>
    <property type="match status" value="1"/>
</dbReference>
<dbReference type="Proteomes" id="UP001244011">
    <property type="component" value="Unassembled WGS sequence"/>
</dbReference>
<organism evidence="12 13">
    <name type="scientific">Phialemonium atrogriseum</name>
    <dbReference type="NCBI Taxonomy" id="1093897"/>
    <lineage>
        <taxon>Eukaryota</taxon>
        <taxon>Fungi</taxon>
        <taxon>Dikarya</taxon>
        <taxon>Ascomycota</taxon>
        <taxon>Pezizomycotina</taxon>
        <taxon>Sordariomycetes</taxon>
        <taxon>Sordariomycetidae</taxon>
        <taxon>Cephalothecales</taxon>
        <taxon>Cephalothecaceae</taxon>
        <taxon>Phialemonium</taxon>
    </lineage>
</organism>
<keyword evidence="4 8" id="KW-0862">Zinc</keyword>
<dbReference type="GO" id="GO:0018455">
    <property type="term" value="F:alcohol dehydrogenase [NAD(P)+] activity"/>
    <property type="evidence" value="ECO:0007669"/>
    <property type="project" value="UniProtKB-ARBA"/>
</dbReference>
<accession>A0AAJ0BV31</accession>
<dbReference type="PANTHER" id="PTHR42940:SF8">
    <property type="entry name" value="VACUOLAR PROTEIN SORTING-ASSOCIATED PROTEIN 11"/>
    <property type="match status" value="1"/>
</dbReference>
<dbReference type="GO" id="GO:0000981">
    <property type="term" value="F:DNA-binding transcription factor activity, RNA polymerase II-specific"/>
    <property type="evidence" value="ECO:0007669"/>
    <property type="project" value="InterPro"/>
</dbReference>
<keyword evidence="5" id="KW-0560">Oxidoreductase</keyword>
<dbReference type="CDD" id="cd00067">
    <property type="entry name" value="GAL4"/>
    <property type="match status" value="1"/>
</dbReference>
<dbReference type="Pfam" id="PF00107">
    <property type="entry name" value="ADH_zinc_N"/>
    <property type="match status" value="1"/>
</dbReference>
<dbReference type="EMBL" id="MU839025">
    <property type="protein sequence ID" value="KAK1763639.1"/>
    <property type="molecule type" value="Genomic_DNA"/>
</dbReference>
<dbReference type="InterPro" id="IPR036864">
    <property type="entry name" value="Zn2-C6_fun-type_DNA-bd_sf"/>
</dbReference>
<name>A0AAJ0BV31_9PEZI</name>
<keyword evidence="9" id="KW-0175">Coiled coil</keyword>
<sequence>MGSVAIPRTMKAAQYHAHDNQIHINEIPVPKPQPFELLVKALCSSLCRSDLMNFEPDELGLKPTDPNTPPITLGHEAAGVVVQVGPDCKGFKVGDEVGFLPSTNVCFDCEECQVHQMWCTALGGCKMPGHAADGFFQEYIAVHHRNAIVLPKGLSAIEAAPLFCAGVTSYHGIADLGIPQGQWVAIIGCGGLGHLGIQYAKAKGYRVIGLDVVDSQLDEAMACGADHVFNTRTDGDYVQQIKKLTSGGCHAVVNYTSSKPSYDQAPKVLRVNGILMVVGHPQQSLTFTTIDIALHKFRIMGASNSIPANLRECIDFSQEHGIKPHVTYYRKLEDIHEMIDLMNQGKSLSVPTGLVSCPRSGKPSTERPQICRRKKVRCQPSNDGSDNCSLCLKTGVECIVPMIDERKLRNSRKTIRDLSARIIALEKELEAHRSYCSGTTAEWFSTRDEELSPGPSSTNSDGSNSSDNMIVRLCGGQQQLNSDRVGRLRFFGPTSSLHLSESVTSSVLIREPNNTRGWHQWQEILPLDLQAHLMDLYWKYQHQMIPIIHKEAAAISDQPDIRALALAEDDTNEDPPFLVSKCASLLETELNRPGITTLQALQLLSEIYCVVGNDTKGWLDAGGACRLAFELGLHTDSNTIGCAKLSQVDLDTRQIALWSCVSFDRHMIKMEDITDQRPDSPHVEASFDIKVSAAWASLLEIVGVICDALNGVQTTKHRVTSLDQKLRDWCASLDISLHYNSQQSPAVFLLHMQYAAANILLHRPLVQFGNATSVTTGNVSRQICVQHACLIAHYVQDYHDRYGSAMTLSWISLHIVATGATTLIASTAENQSNSLEDLHFSCLQTCIRALSELEKSHLPTKRARKVIQHAIRVLDLDDRVNAAPPLREVRDRPLPSISIPLPGLI</sequence>
<comment type="caution">
    <text evidence="12">The sequence shown here is derived from an EMBL/GenBank/DDBJ whole genome shotgun (WGS) entry which is preliminary data.</text>
</comment>
<evidence type="ECO:0000259" key="11">
    <source>
        <dbReference type="SMART" id="SM00829"/>
    </source>
</evidence>
<evidence type="ECO:0000256" key="2">
    <source>
        <dbReference type="ARBA" id="ARBA00008072"/>
    </source>
</evidence>
<dbReference type="InterPro" id="IPR020843">
    <property type="entry name" value="ER"/>
</dbReference>
<evidence type="ECO:0000256" key="10">
    <source>
        <dbReference type="SAM" id="MobiDB-lite"/>
    </source>
</evidence>
<dbReference type="SUPFAM" id="SSF51735">
    <property type="entry name" value="NAD(P)-binding Rossmann-fold domains"/>
    <property type="match status" value="1"/>
</dbReference>
<evidence type="ECO:0000256" key="9">
    <source>
        <dbReference type="SAM" id="Coils"/>
    </source>
</evidence>
<dbReference type="RefSeq" id="XP_060279852.1">
    <property type="nucleotide sequence ID" value="XM_060431224.1"/>
</dbReference>
<feature type="domain" description="Enoyl reductase (ER)" evidence="11">
    <location>
        <begin position="17"/>
        <end position="348"/>
    </location>
</feature>
<dbReference type="InterPro" id="IPR013154">
    <property type="entry name" value="ADH-like_N"/>
</dbReference>
<dbReference type="FunFam" id="3.40.50.720:FF:000039">
    <property type="entry name" value="Alcohol dehydrogenase AdhP"/>
    <property type="match status" value="1"/>
</dbReference>
<dbReference type="InterPro" id="IPR036291">
    <property type="entry name" value="NAD(P)-bd_dom_sf"/>
</dbReference>
<evidence type="ECO:0000256" key="3">
    <source>
        <dbReference type="ARBA" id="ARBA00022723"/>
    </source>
</evidence>
<dbReference type="SUPFAM" id="SSF57701">
    <property type="entry name" value="Zn2/Cys6 DNA-binding domain"/>
    <property type="match status" value="1"/>
</dbReference>
<dbReference type="GeneID" id="85314411"/>
<dbReference type="AlphaFoldDB" id="A0AAJ0BV31"/>
<keyword evidence="6" id="KW-0520">NAD</keyword>
<evidence type="ECO:0000256" key="4">
    <source>
        <dbReference type="ARBA" id="ARBA00022833"/>
    </source>
</evidence>
<feature type="coiled-coil region" evidence="9">
    <location>
        <begin position="408"/>
        <end position="435"/>
    </location>
</feature>
<dbReference type="CDD" id="cd12148">
    <property type="entry name" value="fungal_TF_MHR"/>
    <property type="match status" value="1"/>
</dbReference>
<evidence type="ECO:0000256" key="5">
    <source>
        <dbReference type="ARBA" id="ARBA00023002"/>
    </source>
</evidence>
<gene>
    <name evidence="12" type="ORF">QBC33DRAFT_580829</name>
</gene>
<evidence type="ECO:0000256" key="6">
    <source>
        <dbReference type="ARBA" id="ARBA00023027"/>
    </source>
</evidence>
<dbReference type="InterPro" id="IPR013149">
    <property type="entry name" value="ADH-like_C"/>
</dbReference>
<dbReference type="Gene3D" id="3.40.50.720">
    <property type="entry name" value="NAD(P)-binding Rossmann-like Domain"/>
    <property type="match status" value="1"/>
</dbReference>
<dbReference type="GO" id="GO:0008270">
    <property type="term" value="F:zinc ion binding"/>
    <property type="evidence" value="ECO:0007669"/>
    <property type="project" value="InterPro"/>
</dbReference>
<dbReference type="InterPro" id="IPR002328">
    <property type="entry name" value="ADH_Zn_CS"/>
</dbReference>
<protein>
    <recommendedName>
        <fullName evidence="11">Enoyl reductase (ER) domain-containing protein</fullName>
    </recommendedName>
</protein>
<dbReference type="Gene3D" id="3.90.180.10">
    <property type="entry name" value="Medium-chain alcohol dehydrogenases, catalytic domain"/>
    <property type="match status" value="1"/>
</dbReference>
<comment type="cofactor">
    <cofactor evidence="1 8">
        <name>Zn(2+)</name>
        <dbReference type="ChEBI" id="CHEBI:29105"/>
    </cofactor>
</comment>
<dbReference type="Pfam" id="PF08240">
    <property type="entry name" value="ADH_N"/>
    <property type="match status" value="1"/>
</dbReference>
<evidence type="ECO:0000256" key="1">
    <source>
        <dbReference type="ARBA" id="ARBA00001947"/>
    </source>
</evidence>
<dbReference type="SUPFAM" id="SSF50129">
    <property type="entry name" value="GroES-like"/>
    <property type="match status" value="1"/>
</dbReference>
<evidence type="ECO:0000313" key="12">
    <source>
        <dbReference type="EMBL" id="KAK1763639.1"/>
    </source>
</evidence>
<reference evidence="12" key="1">
    <citation type="submission" date="2023-06" db="EMBL/GenBank/DDBJ databases">
        <title>Genome-scale phylogeny and comparative genomics of the fungal order Sordariales.</title>
        <authorList>
            <consortium name="Lawrence Berkeley National Laboratory"/>
            <person name="Hensen N."/>
            <person name="Bonometti L."/>
            <person name="Westerberg I."/>
            <person name="Brannstrom I.O."/>
            <person name="Guillou S."/>
            <person name="Cros-Aarteil S."/>
            <person name="Calhoun S."/>
            <person name="Haridas S."/>
            <person name="Kuo A."/>
            <person name="Mondo S."/>
            <person name="Pangilinan J."/>
            <person name="Riley R."/>
            <person name="Labutti K."/>
            <person name="Andreopoulos B."/>
            <person name="Lipzen A."/>
            <person name="Chen C."/>
            <person name="Yanf M."/>
            <person name="Daum C."/>
            <person name="Ng V."/>
            <person name="Clum A."/>
            <person name="Steindorff A."/>
            <person name="Ohm R."/>
            <person name="Martin F."/>
            <person name="Silar P."/>
            <person name="Natvig D."/>
            <person name="Lalanne C."/>
            <person name="Gautier V."/>
            <person name="Ament-Velasquez S.L."/>
            <person name="Kruys A."/>
            <person name="Hutchinson M.I."/>
            <person name="Powell A.J."/>
            <person name="Barry K."/>
            <person name="Miller A.N."/>
            <person name="Grigoriev I.V."/>
            <person name="Debuchy R."/>
            <person name="Gladieux P."/>
            <person name="Thoren M.H."/>
            <person name="Johannesson H."/>
        </authorList>
    </citation>
    <scope>NUCLEOTIDE SEQUENCE</scope>
    <source>
        <strain evidence="12">8032-3</strain>
    </source>
</reference>
<dbReference type="PANTHER" id="PTHR42940">
    <property type="entry name" value="ALCOHOL DEHYDROGENASE 1-RELATED"/>
    <property type="match status" value="1"/>
</dbReference>
<comment type="similarity">
    <text evidence="2 8">Belongs to the zinc-containing alcohol dehydrogenase family.</text>
</comment>
<keyword evidence="3 8" id="KW-0479">Metal-binding</keyword>
<keyword evidence="7" id="KW-0539">Nucleus</keyword>
<keyword evidence="13" id="KW-1185">Reference proteome</keyword>
<dbReference type="InterPro" id="IPR011032">
    <property type="entry name" value="GroES-like_sf"/>
</dbReference>
<proteinExistence type="inferred from homology"/>
<dbReference type="Gene3D" id="4.10.240.10">
    <property type="entry name" value="Zn(2)-C6 fungal-type DNA-binding domain"/>
    <property type="match status" value="1"/>
</dbReference>
<dbReference type="InterPro" id="IPR001138">
    <property type="entry name" value="Zn2Cys6_DnaBD"/>
</dbReference>
<dbReference type="PROSITE" id="PS00059">
    <property type="entry name" value="ADH_ZINC"/>
    <property type="match status" value="1"/>
</dbReference>
<evidence type="ECO:0000256" key="7">
    <source>
        <dbReference type="ARBA" id="ARBA00023242"/>
    </source>
</evidence>
<evidence type="ECO:0000256" key="8">
    <source>
        <dbReference type="RuleBase" id="RU361277"/>
    </source>
</evidence>
<evidence type="ECO:0000313" key="13">
    <source>
        <dbReference type="Proteomes" id="UP001244011"/>
    </source>
</evidence>
<feature type="compositionally biased region" description="Low complexity" evidence="10">
    <location>
        <begin position="452"/>
        <end position="467"/>
    </location>
</feature>